<evidence type="ECO:0000313" key="2">
    <source>
        <dbReference type="EMBL" id="BCS84288.1"/>
    </source>
</evidence>
<feature type="transmembrane region" description="Helical" evidence="1">
    <location>
        <begin position="33"/>
        <end position="53"/>
    </location>
</feature>
<feature type="transmembrane region" description="Helical" evidence="1">
    <location>
        <begin position="6"/>
        <end position="21"/>
    </location>
</feature>
<keyword evidence="3" id="KW-1185">Reference proteome</keyword>
<dbReference type="RefSeq" id="WP_018463384.1">
    <property type="nucleotide sequence ID" value="NZ_AP024484.1"/>
</dbReference>
<reference evidence="2 3" key="1">
    <citation type="journal article" date="2022" name="Int. J. Syst. Evol. Microbiol.">
        <title>Prevotella herbatica sp. nov., a plant polysaccharide-decomposing anaerobic bacterium isolated from a methanogenic reactor.</title>
        <authorList>
            <person name="Uek A."/>
            <person name="Tonouchi A."/>
            <person name="Kaku N."/>
            <person name="Ueki K."/>
        </authorList>
    </citation>
    <scope>NUCLEOTIDE SEQUENCE [LARGE SCALE GENOMIC DNA]</scope>
    <source>
        <strain evidence="2 3">WR041</strain>
    </source>
</reference>
<name>A0ABN6EED5_9BACT</name>
<evidence type="ECO:0000256" key="1">
    <source>
        <dbReference type="SAM" id="Phobius"/>
    </source>
</evidence>
<organism evidence="2 3">
    <name type="scientific">Prevotella herbatica</name>
    <dbReference type="NCBI Taxonomy" id="2801997"/>
    <lineage>
        <taxon>Bacteria</taxon>
        <taxon>Pseudomonadati</taxon>
        <taxon>Bacteroidota</taxon>
        <taxon>Bacteroidia</taxon>
        <taxon>Bacteroidales</taxon>
        <taxon>Prevotellaceae</taxon>
        <taxon>Prevotella</taxon>
    </lineage>
</organism>
<evidence type="ECO:0000313" key="3">
    <source>
        <dbReference type="Proteomes" id="UP001319045"/>
    </source>
</evidence>
<dbReference type="EMBL" id="AP024484">
    <property type="protein sequence ID" value="BCS84288.1"/>
    <property type="molecule type" value="Genomic_DNA"/>
</dbReference>
<proteinExistence type="predicted"/>
<keyword evidence="1" id="KW-1133">Transmembrane helix</keyword>
<keyword evidence="1" id="KW-0812">Transmembrane</keyword>
<dbReference type="Proteomes" id="UP001319045">
    <property type="component" value="Chromosome"/>
</dbReference>
<feature type="transmembrane region" description="Helical" evidence="1">
    <location>
        <begin position="59"/>
        <end position="82"/>
    </location>
</feature>
<evidence type="ECO:0008006" key="4">
    <source>
        <dbReference type="Google" id="ProtNLM"/>
    </source>
</evidence>
<keyword evidence="1" id="KW-0472">Membrane</keyword>
<gene>
    <name evidence="2" type="ORF">prwr041_01810</name>
</gene>
<dbReference type="Pfam" id="PF03956">
    <property type="entry name" value="Lys_export"/>
    <property type="match status" value="1"/>
</dbReference>
<sequence>MFRILFLLFLGIGIGYLMRNVRGIRHVEKTTRLTIFALLFVFGITIGSNHALLNNIAYFGWQAVVIAVFGIVGSFGASYLFNRVLTRKGKQK</sequence>
<protein>
    <recommendedName>
        <fullName evidence="4">DUF340 domain-containing protein</fullName>
    </recommendedName>
</protein>
<dbReference type="InterPro" id="IPR005642">
    <property type="entry name" value="LysO"/>
</dbReference>
<accession>A0ABN6EED5</accession>